<dbReference type="PANTHER" id="PTHR11680:SF35">
    <property type="entry name" value="SERINE HYDROXYMETHYLTRANSFERASE 1"/>
    <property type="match status" value="1"/>
</dbReference>
<reference evidence="6 7" key="1">
    <citation type="journal article" date="2016" name="Nat. Commun.">
        <title>Thousands of microbial genomes shed light on interconnected biogeochemical processes in an aquifer system.</title>
        <authorList>
            <person name="Anantharaman K."/>
            <person name="Brown C.T."/>
            <person name="Hug L.A."/>
            <person name="Sharon I."/>
            <person name="Castelle C.J."/>
            <person name="Probst A.J."/>
            <person name="Thomas B.C."/>
            <person name="Singh A."/>
            <person name="Wilkins M.J."/>
            <person name="Karaoz U."/>
            <person name="Brodie E.L."/>
            <person name="Williams K.H."/>
            <person name="Hubbard S.S."/>
            <person name="Banfield J.F."/>
        </authorList>
    </citation>
    <scope>NUCLEOTIDE SEQUENCE [LARGE SCALE GENOMIC DNA]</scope>
</reference>
<dbReference type="GO" id="GO:0005737">
    <property type="term" value="C:cytoplasm"/>
    <property type="evidence" value="ECO:0007669"/>
    <property type="project" value="UniProtKB-SubCell"/>
</dbReference>
<dbReference type="InterPro" id="IPR015422">
    <property type="entry name" value="PyrdxlP-dep_Trfase_small"/>
</dbReference>
<dbReference type="PANTHER" id="PTHR11680">
    <property type="entry name" value="SERINE HYDROXYMETHYLTRANSFERASE"/>
    <property type="match status" value="1"/>
</dbReference>
<proteinExistence type="inferred from homology"/>
<dbReference type="InterPro" id="IPR015421">
    <property type="entry name" value="PyrdxlP-dep_Trfase_major"/>
</dbReference>
<dbReference type="UniPathway" id="UPA00288">
    <property type="reaction ID" value="UER01023"/>
</dbReference>
<dbReference type="GO" id="GO:0019264">
    <property type="term" value="P:glycine biosynthetic process from serine"/>
    <property type="evidence" value="ECO:0007669"/>
    <property type="project" value="UniProtKB-UniRule"/>
</dbReference>
<keyword evidence="3" id="KW-0554">One-carbon metabolism</keyword>
<comment type="cofactor">
    <cofactor evidence="1 3 4">
        <name>pyridoxal 5'-phosphate</name>
        <dbReference type="ChEBI" id="CHEBI:597326"/>
    </cofactor>
</comment>
<dbReference type="EMBL" id="MHHS01000045">
    <property type="protein sequence ID" value="OGY35821.1"/>
    <property type="molecule type" value="Genomic_DNA"/>
</dbReference>
<dbReference type="AlphaFoldDB" id="A0A1G1X7L3"/>
<comment type="caution">
    <text evidence="6">The sequence shown here is derived from an EMBL/GenBank/DDBJ whole genome shotgun (WGS) entry which is preliminary data.</text>
</comment>
<feature type="site" description="Plays an important role in substrate specificity" evidence="3">
    <location>
        <position position="254"/>
    </location>
</feature>
<feature type="binding site" evidence="3">
    <location>
        <position position="121"/>
    </location>
    <ligand>
        <name>(6S)-5,6,7,8-tetrahydrofolate</name>
        <dbReference type="ChEBI" id="CHEBI:57453"/>
    </ligand>
</feature>
<dbReference type="InterPro" id="IPR049943">
    <property type="entry name" value="Ser_HO-MeTrfase-like"/>
</dbReference>
<comment type="catalytic activity">
    <reaction evidence="3">
        <text>(6R)-5,10-methylene-5,6,7,8-tetrahydrofolate + glycine + H2O = (6S)-5,6,7,8-tetrahydrofolate + L-serine</text>
        <dbReference type="Rhea" id="RHEA:15481"/>
        <dbReference type="ChEBI" id="CHEBI:15377"/>
        <dbReference type="ChEBI" id="CHEBI:15636"/>
        <dbReference type="ChEBI" id="CHEBI:33384"/>
        <dbReference type="ChEBI" id="CHEBI:57305"/>
        <dbReference type="ChEBI" id="CHEBI:57453"/>
        <dbReference type="EC" id="2.1.2.1"/>
    </reaction>
</comment>
<evidence type="ECO:0000256" key="4">
    <source>
        <dbReference type="PIRSR" id="PIRSR000412-50"/>
    </source>
</evidence>
<protein>
    <recommendedName>
        <fullName evidence="3">Serine hydroxymethyltransferase</fullName>
        <shortName evidence="3">SHMT</shortName>
        <shortName evidence="3">Serine methylase</shortName>
        <ecNumber evidence="3">2.1.2.1</ecNumber>
    </recommendedName>
</protein>
<comment type="subcellular location">
    <subcellularLocation>
        <location evidence="3">Cytoplasm</location>
    </subcellularLocation>
</comment>
<dbReference type="UniPathway" id="UPA00193"/>
<accession>A0A1G1X7L3</accession>
<dbReference type="HAMAP" id="MF_00051">
    <property type="entry name" value="SHMT"/>
    <property type="match status" value="1"/>
</dbReference>
<dbReference type="Pfam" id="PF00464">
    <property type="entry name" value="SHMT"/>
    <property type="match status" value="1"/>
</dbReference>
<gene>
    <name evidence="3" type="primary">glyA</name>
    <name evidence="6" type="ORF">A3E36_03665</name>
</gene>
<keyword evidence="3" id="KW-0808">Transferase</keyword>
<organism evidence="6 7">
    <name type="scientific">Candidatus Andersenbacteria bacterium RIFCSPHIGHO2_12_FULL_45_11b</name>
    <dbReference type="NCBI Taxonomy" id="1797282"/>
    <lineage>
        <taxon>Bacteria</taxon>
        <taxon>Candidatus Anderseniibacteriota</taxon>
    </lineage>
</organism>
<keyword evidence="2 3" id="KW-0663">Pyridoxal phosphate</keyword>
<dbReference type="CDD" id="cd00378">
    <property type="entry name" value="SHMT"/>
    <property type="match status" value="1"/>
</dbReference>
<dbReference type="GO" id="GO:0035999">
    <property type="term" value="P:tetrahydrofolate interconversion"/>
    <property type="evidence" value="ECO:0007669"/>
    <property type="project" value="UniProtKB-UniRule"/>
</dbReference>
<evidence type="ECO:0000256" key="1">
    <source>
        <dbReference type="ARBA" id="ARBA00001933"/>
    </source>
</evidence>
<comment type="caution">
    <text evidence="3">Lacks conserved residue(s) required for the propagation of feature annotation.</text>
</comment>
<keyword evidence="3" id="KW-0963">Cytoplasm</keyword>
<comment type="subunit">
    <text evidence="3">Homodimer.</text>
</comment>
<evidence type="ECO:0000256" key="3">
    <source>
        <dbReference type="HAMAP-Rule" id="MF_00051"/>
    </source>
</evidence>
<name>A0A1G1X7L3_9BACT</name>
<feature type="modified residue" description="N6-(pyridoxal phosphate)lysine" evidence="3 4">
    <location>
        <position position="255"/>
    </location>
</feature>
<dbReference type="InterPro" id="IPR001085">
    <property type="entry name" value="Ser_HO-MeTrfase"/>
</dbReference>
<feature type="binding site" evidence="3">
    <location>
        <begin position="125"/>
        <end position="127"/>
    </location>
    <ligand>
        <name>(6S)-5,6,7,8-tetrahydrofolate</name>
        <dbReference type="ChEBI" id="CHEBI:57453"/>
    </ligand>
</feature>
<evidence type="ECO:0000313" key="7">
    <source>
        <dbReference type="Proteomes" id="UP000177941"/>
    </source>
</evidence>
<feature type="domain" description="Serine hydroxymethyltransferase-like" evidence="5">
    <location>
        <begin position="5"/>
        <end position="409"/>
    </location>
</feature>
<evidence type="ECO:0000313" key="6">
    <source>
        <dbReference type="EMBL" id="OGY35821.1"/>
    </source>
</evidence>
<dbReference type="GO" id="GO:0030170">
    <property type="term" value="F:pyridoxal phosphate binding"/>
    <property type="evidence" value="ECO:0007669"/>
    <property type="project" value="UniProtKB-UniRule"/>
</dbReference>
<dbReference type="InterPro" id="IPR039429">
    <property type="entry name" value="SHMT-like_dom"/>
</dbReference>
<comment type="function">
    <text evidence="3">Catalyzes the reversible interconversion of serine and glycine with tetrahydrofolate (THF) serving as the one-carbon carrier. This reaction serves as the major source of one-carbon groups required for the biosynthesis of purines, thymidylate, methionine, and other important biomolecules. Also exhibits THF-independent aldolase activity toward beta-hydroxyamino acids, producing glycine and aldehydes, via a retro-aldol mechanism.</text>
</comment>
<dbReference type="Gene3D" id="3.90.1150.10">
    <property type="entry name" value="Aspartate Aminotransferase, domain 1"/>
    <property type="match status" value="1"/>
</dbReference>
<dbReference type="Proteomes" id="UP000177941">
    <property type="component" value="Unassembled WGS sequence"/>
</dbReference>
<dbReference type="Gene3D" id="3.40.640.10">
    <property type="entry name" value="Type I PLP-dependent aspartate aminotransferase-like (Major domain)"/>
    <property type="match status" value="1"/>
</dbReference>
<dbReference type="InterPro" id="IPR015424">
    <property type="entry name" value="PyrdxlP-dep_Trfase"/>
</dbReference>
<dbReference type="EC" id="2.1.2.1" evidence="3"/>
<dbReference type="SUPFAM" id="SSF53383">
    <property type="entry name" value="PLP-dependent transferases"/>
    <property type="match status" value="1"/>
</dbReference>
<dbReference type="GO" id="GO:0004372">
    <property type="term" value="F:glycine hydroxymethyltransferase activity"/>
    <property type="evidence" value="ECO:0007669"/>
    <property type="project" value="UniProtKB-UniRule"/>
</dbReference>
<comment type="pathway">
    <text evidence="3">Amino-acid biosynthesis; glycine biosynthesis; glycine from L-serine: step 1/1.</text>
</comment>
<dbReference type="NCBIfam" id="NF000586">
    <property type="entry name" value="PRK00011.1"/>
    <property type="match status" value="1"/>
</dbReference>
<dbReference type="PIRSF" id="PIRSF000412">
    <property type="entry name" value="SHMT"/>
    <property type="match status" value="1"/>
</dbReference>
<evidence type="ECO:0000256" key="2">
    <source>
        <dbReference type="ARBA" id="ARBA00022898"/>
    </source>
</evidence>
<keyword evidence="3" id="KW-0028">Amino-acid biosynthesis</keyword>
<sequence>MTTPLQKTDAKVFRLIQKEEKRQQETLSMIPSENWFSPSVREAVGSVFSHKYAEGNIGSRYYEGTDIVDELETLAIDRAKKAFNLLRSWGVNVQALSGSSANLAVYLALLQPGDTILAMYLPDGGHLSHGWSFEPDAKKREKEVKSGLLVYTGGSKKVNITSLLYNPVQYKTDPDTSQFNYKEIEKIALKYKPKLIITGGTAYPRIINHRKIKAIAKKIGAFYMADVAHEAGLIAGGAFPSPVGIADVVTMTTHKTLRSGRGAIILAKQDLIEKINRAILPGLQGGPHNHNIAGICVGLGEAAKPAFKKYAAQIIKNTSALADALKAQEFKLVTDGSDKHFVLIDLSQEPILGRPFARILAHAGITTNYSTMPWDARPPRNPSALRLGTPVLTTRGMKEKEMAQVAQWIREAMNIAEPWKELSFEKLEQEVIKSKDVKQIAKEVKDLCKKFPLH</sequence>
<comment type="pathway">
    <text evidence="3">One-carbon metabolism; tetrahydrofolate interconversion.</text>
</comment>
<evidence type="ECO:0000259" key="5">
    <source>
        <dbReference type="Pfam" id="PF00464"/>
    </source>
</evidence>
<comment type="similarity">
    <text evidence="3">Belongs to the SHMT family.</text>
</comment>